<organism evidence="2 3">
    <name type="scientific">Methylacidimicrobium cyclopophantes</name>
    <dbReference type="NCBI Taxonomy" id="1041766"/>
    <lineage>
        <taxon>Bacteria</taxon>
        <taxon>Pseudomonadati</taxon>
        <taxon>Verrucomicrobiota</taxon>
        <taxon>Methylacidimicrobium</taxon>
    </lineage>
</organism>
<dbReference type="EMBL" id="CABFUZ020000249">
    <property type="protein sequence ID" value="VVM08387.1"/>
    <property type="molecule type" value="Genomic_DNA"/>
</dbReference>
<name>A0A5E6MRA6_9BACT</name>
<proteinExistence type="predicted"/>
<feature type="compositionally biased region" description="Basic and acidic residues" evidence="1">
    <location>
        <begin position="24"/>
        <end position="36"/>
    </location>
</feature>
<comment type="caution">
    <text evidence="2">The sequence shown here is derived from an EMBL/GenBank/DDBJ whole genome shotgun (WGS) entry which is preliminary data.</text>
</comment>
<accession>A0A5E6MRA6</accession>
<keyword evidence="3" id="KW-1185">Reference proteome</keyword>
<feature type="region of interest" description="Disordered" evidence="1">
    <location>
        <begin position="24"/>
        <end position="56"/>
    </location>
</feature>
<gene>
    <name evidence="2" type="ORF">MAMC_02098</name>
</gene>
<dbReference type="Proteomes" id="UP000381693">
    <property type="component" value="Unassembled WGS sequence"/>
</dbReference>
<evidence type="ECO:0000256" key="1">
    <source>
        <dbReference type="SAM" id="MobiDB-lite"/>
    </source>
</evidence>
<dbReference type="AlphaFoldDB" id="A0A5E6MRA6"/>
<evidence type="ECO:0000313" key="2">
    <source>
        <dbReference type="EMBL" id="VVM08387.1"/>
    </source>
</evidence>
<evidence type="ECO:0000313" key="3">
    <source>
        <dbReference type="Proteomes" id="UP000381693"/>
    </source>
</evidence>
<reference evidence="2" key="1">
    <citation type="submission" date="2019-09" db="EMBL/GenBank/DDBJ databases">
        <authorList>
            <person name="Cremers G."/>
        </authorList>
    </citation>
    <scope>NUCLEOTIDE SEQUENCE [LARGE SCALE GENOMIC DNA]</scope>
    <source>
        <strain evidence="2">3B</strain>
    </source>
</reference>
<sequence length="56" mass="6139">MPAFGLFDTNRPLQLLRLPVEMGHARGDEEKSRLEDGLDGAGQASRLLATETSKLE</sequence>
<protein>
    <submittedName>
        <fullName evidence="2">Uncharacterized protein</fullName>
    </submittedName>
</protein>